<evidence type="ECO:0000313" key="1">
    <source>
        <dbReference type="EMBL" id="TGZ82475.1"/>
    </source>
</evidence>
<dbReference type="PANTHER" id="PTHR37466">
    <property type="entry name" value="SLR1628 PROTEIN"/>
    <property type="match status" value="1"/>
</dbReference>
<dbReference type="OrthoDB" id="1517790at2759"/>
<keyword evidence="2" id="KW-1185">Reference proteome</keyword>
<evidence type="ECO:0000313" key="2">
    <source>
        <dbReference type="Proteomes" id="UP000298138"/>
    </source>
</evidence>
<name>A0A4V3SJ34_9PEZI</name>
<sequence>MPFPRLAFVIPLRRPLRKNTIPSPSVRTPYNSRRLVKIMSTPAVTRNPGDMIGAVNVLGTPLALHSLSPPTGFFRNGFCDTNASDIGSHTVAGILTGPFLSFTASRGNDLRRSGLTPGCRWCLCVSRWKEAYEAYKAGKIPRDAVPRVVLEATHQRAVDKAEGSAKSVDVGMLKEFAGV</sequence>
<dbReference type="AlphaFoldDB" id="A0A4V3SJ34"/>
<reference evidence="1 2" key="1">
    <citation type="submission" date="2019-04" db="EMBL/GenBank/DDBJ databases">
        <title>Comparative genomics and transcriptomics to analyze fruiting body development in filamentous ascomycetes.</title>
        <authorList>
            <consortium name="DOE Joint Genome Institute"/>
            <person name="Lutkenhaus R."/>
            <person name="Traeger S."/>
            <person name="Breuer J."/>
            <person name="Kuo A."/>
            <person name="Lipzen A."/>
            <person name="Pangilinan J."/>
            <person name="Dilworth D."/>
            <person name="Sandor L."/>
            <person name="Poggeler S."/>
            <person name="Barry K."/>
            <person name="Grigoriev I.V."/>
            <person name="Nowrousian M."/>
        </authorList>
    </citation>
    <scope>NUCLEOTIDE SEQUENCE [LARGE SCALE GENOMIC DNA]</scope>
    <source>
        <strain evidence="1 2">CBS 389.68</strain>
    </source>
</reference>
<protein>
    <submittedName>
        <fullName evidence="1">Uncharacterized protein</fullName>
    </submittedName>
</protein>
<dbReference type="Pfam" id="PF09996">
    <property type="entry name" value="DUF2237"/>
    <property type="match status" value="1"/>
</dbReference>
<dbReference type="Gene3D" id="3.30.56.110">
    <property type="entry name" value="Protein of unknown function DUF2237"/>
    <property type="match status" value="1"/>
</dbReference>
<dbReference type="Proteomes" id="UP000298138">
    <property type="component" value="Unassembled WGS sequence"/>
</dbReference>
<dbReference type="InParanoid" id="A0A4V3SJ34"/>
<dbReference type="InterPro" id="IPR018714">
    <property type="entry name" value="DUF2237"/>
</dbReference>
<dbReference type="STRING" id="341454.A0A4V3SJ34"/>
<dbReference type="PANTHER" id="PTHR37466:SF1">
    <property type="entry name" value="SLR1628 PROTEIN"/>
    <property type="match status" value="1"/>
</dbReference>
<accession>A0A4V3SJ34</accession>
<dbReference type="EMBL" id="ML220115">
    <property type="protein sequence ID" value="TGZ82475.1"/>
    <property type="molecule type" value="Genomic_DNA"/>
</dbReference>
<proteinExistence type="predicted"/>
<gene>
    <name evidence="1" type="ORF">EX30DRAFT_394768</name>
</gene>
<organism evidence="1 2">
    <name type="scientific">Ascodesmis nigricans</name>
    <dbReference type="NCBI Taxonomy" id="341454"/>
    <lineage>
        <taxon>Eukaryota</taxon>
        <taxon>Fungi</taxon>
        <taxon>Dikarya</taxon>
        <taxon>Ascomycota</taxon>
        <taxon>Pezizomycotina</taxon>
        <taxon>Pezizomycetes</taxon>
        <taxon>Pezizales</taxon>
        <taxon>Ascodesmidaceae</taxon>
        <taxon>Ascodesmis</taxon>
    </lineage>
</organism>